<protein>
    <submittedName>
        <fullName evidence="1">Uncharacterized protein</fullName>
    </submittedName>
</protein>
<dbReference type="EMBL" id="VIEB01011104">
    <property type="protein sequence ID" value="TQD68705.1"/>
    <property type="molecule type" value="Genomic_DNA"/>
</dbReference>
<organism evidence="1 2">
    <name type="scientific">Malus baccata</name>
    <name type="common">Siberian crab apple</name>
    <name type="synonym">Pyrus baccata</name>
    <dbReference type="NCBI Taxonomy" id="106549"/>
    <lineage>
        <taxon>Eukaryota</taxon>
        <taxon>Viridiplantae</taxon>
        <taxon>Streptophyta</taxon>
        <taxon>Embryophyta</taxon>
        <taxon>Tracheophyta</taxon>
        <taxon>Spermatophyta</taxon>
        <taxon>Magnoliopsida</taxon>
        <taxon>eudicotyledons</taxon>
        <taxon>Gunneridae</taxon>
        <taxon>Pentapetalae</taxon>
        <taxon>rosids</taxon>
        <taxon>fabids</taxon>
        <taxon>Rosales</taxon>
        <taxon>Rosaceae</taxon>
        <taxon>Amygdaloideae</taxon>
        <taxon>Maleae</taxon>
        <taxon>Malus</taxon>
    </lineage>
</organism>
<keyword evidence="2" id="KW-1185">Reference proteome</keyword>
<evidence type="ECO:0000313" key="1">
    <source>
        <dbReference type="EMBL" id="TQD68705.1"/>
    </source>
</evidence>
<proteinExistence type="predicted"/>
<gene>
    <name evidence="1" type="ORF">C1H46_045762</name>
</gene>
<evidence type="ECO:0000313" key="2">
    <source>
        <dbReference type="Proteomes" id="UP000315295"/>
    </source>
</evidence>
<dbReference type="Proteomes" id="UP000315295">
    <property type="component" value="Unassembled WGS sequence"/>
</dbReference>
<name>A0A540K370_MALBA</name>
<dbReference type="AlphaFoldDB" id="A0A540K370"/>
<reference evidence="1 2" key="1">
    <citation type="journal article" date="2019" name="G3 (Bethesda)">
        <title>Sequencing of a Wild Apple (Malus baccata) Genome Unravels the Differences Between Cultivated and Wild Apple Species Regarding Disease Resistance and Cold Tolerance.</title>
        <authorList>
            <person name="Chen X."/>
        </authorList>
    </citation>
    <scope>NUCLEOTIDE SEQUENCE [LARGE SCALE GENOMIC DNA]</scope>
    <source>
        <strain evidence="2">cv. Shandingzi</strain>
        <tissue evidence="1">Leaves</tissue>
    </source>
</reference>
<sequence length="69" mass="7728">MAEKTLTTMQRMAVRAVRTLKHLQQIKKGSGLTLSLVVLGTGDVLRRRLLSPSTTSFVDILSRFLRSEN</sequence>
<comment type="caution">
    <text evidence="1">The sequence shown here is derived from an EMBL/GenBank/DDBJ whole genome shotgun (WGS) entry which is preliminary data.</text>
</comment>
<accession>A0A540K370</accession>